<organism evidence="10 11">
    <name type="scientific">Mucilaginibacter ximonensis</name>
    <dbReference type="NCBI Taxonomy" id="538021"/>
    <lineage>
        <taxon>Bacteria</taxon>
        <taxon>Pseudomonadati</taxon>
        <taxon>Bacteroidota</taxon>
        <taxon>Sphingobacteriia</taxon>
        <taxon>Sphingobacteriales</taxon>
        <taxon>Sphingobacteriaceae</taxon>
        <taxon>Mucilaginibacter</taxon>
    </lineage>
</organism>
<evidence type="ECO:0000313" key="10">
    <source>
        <dbReference type="EMBL" id="MFD2872315.1"/>
    </source>
</evidence>
<name>A0ABW5YBF8_9SPHI</name>
<feature type="transmembrane region" description="Helical" evidence="8">
    <location>
        <begin position="108"/>
        <end position="126"/>
    </location>
</feature>
<keyword evidence="5 8" id="KW-1133">Transmembrane helix</keyword>
<feature type="transmembrane region" description="Helical" evidence="8">
    <location>
        <begin position="199"/>
        <end position="220"/>
    </location>
</feature>
<keyword evidence="11" id="KW-1185">Reference proteome</keyword>
<gene>
    <name evidence="10" type="ORF">ACFS5N_07555</name>
</gene>
<feature type="transmembrane region" description="Helical" evidence="8">
    <location>
        <begin position="32"/>
        <end position="59"/>
    </location>
</feature>
<evidence type="ECO:0000259" key="9">
    <source>
        <dbReference type="Pfam" id="PF18916"/>
    </source>
</evidence>
<feature type="transmembrane region" description="Helical" evidence="8">
    <location>
        <begin position="161"/>
        <end position="187"/>
    </location>
</feature>
<proteinExistence type="predicted"/>
<evidence type="ECO:0000256" key="1">
    <source>
        <dbReference type="ARBA" id="ARBA00004141"/>
    </source>
</evidence>
<comment type="pathway">
    <text evidence="2">Carotenoid biosynthesis.</text>
</comment>
<evidence type="ECO:0000313" key="11">
    <source>
        <dbReference type="Proteomes" id="UP001597557"/>
    </source>
</evidence>
<evidence type="ECO:0000256" key="5">
    <source>
        <dbReference type="ARBA" id="ARBA00022989"/>
    </source>
</evidence>
<feature type="domain" description="Lycopene cyclase" evidence="9">
    <location>
        <begin position="4"/>
        <end position="93"/>
    </location>
</feature>
<dbReference type="RefSeq" id="WP_377183827.1">
    <property type="nucleotide sequence ID" value="NZ_JBHUPD010000001.1"/>
</dbReference>
<dbReference type="Pfam" id="PF18916">
    <property type="entry name" value="Lycopene_cyc"/>
    <property type="match status" value="2"/>
</dbReference>
<keyword evidence="7" id="KW-0413">Isomerase</keyword>
<feature type="transmembrane region" description="Helical" evidence="8">
    <location>
        <begin position="79"/>
        <end position="96"/>
    </location>
</feature>
<evidence type="ECO:0000256" key="3">
    <source>
        <dbReference type="ARBA" id="ARBA00022692"/>
    </source>
</evidence>
<dbReference type="EMBL" id="JBHUPD010000001">
    <property type="protein sequence ID" value="MFD2872315.1"/>
    <property type="molecule type" value="Genomic_DNA"/>
</dbReference>
<feature type="domain" description="Lycopene cyclase" evidence="9">
    <location>
        <begin position="129"/>
        <end position="221"/>
    </location>
</feature>
<evidence type="ECO:0000256" key="7">
    <source>
        <dbReference type="ARBA" id="ARBA00023235"/>
    </source>
</evidence>
<comment type="subcellular location">
    <subcellularLocation>
        <location evidence="1">Membrane</location>
        <topology evidence="1">Multi-pass membrane protein</topology>
    </subcellularLocation>
</comment>
<dbReference type="NCBIfam" id="TIGR03462">
    <property type="entry name" value="CarR_dom_SF"/>
    <property type="match status" value="2"/>
</dbReference>
<evidence type="ECO:0000256" key="4">
    <source>
        <dbReference type="ARBA" id="ARBA00022746"/>
    </source>
</evidence>
<evidence type="ECO:0000256" key="6">
    <source>
        <dbReference type="ARBA" id="ARBA00023136"/>
    </source>
</evidence>
<sequence>MISQTYILIDLLSVIVPLAASFHPASMLYRRWYALFPAIVITTIGYCIWDAWFTQMGIWGFNRHYLLGVNLWNLPLEEVLFFVCIPYACVFTFDSASSLIPDQQMSRGLKIFNIVLAVLFAIIAIIYRNNYYTASAFAVLALLVLLAGVKRVSWMKRFYMVYAVLLIPFLIVNGLLTGTGLAAPVVWYNNAEIIGPRILTIPVEDVFYGMGLVLVNVWIYQEILSKKNQIANAAIANG</sequence>
<evidence type="ECO:0000256" key="8">
    <source>
        <dbReference type="SAM" id="Phobius"/>
    </source>
</evidence>
<evidence type="ECO:0000256" key="2">
    <source>
        <dbReference type="ARBA" id="ARBA00004829"/>
    </source>
</evidence>
<keyword evidence="6 8" id="KW-0472">Membrane</keyword>
<dbReference type="InterPro" id="IPR017825">
    <property type="entry name" value="Lycopene_cyclase_dom"/>
</dbReference>
<protein>
    <submittedName>
        <fullName evidence="10">Lycopene cyclase domain-containing protein</fullName>
    </submittedName>
</protein>
<keyword evidence="3 8" id="KW-0812">Transmembrane</keyword>
<dbReference type="Proteomes" id="UP001597557">
    <property type="component" value="Unassembled WGS sequence"/>
</dbReference>
<comment type="caution">
    <text evidence="10">The sequence shown here is derived from an EMBL/GenBank/DDBJ whole genome shotgun (WGS) entry which is preliminary data.</text>
</comment>
<feature type="transmembrane region" description="Helical" evidence="8">
    <location>
        <begin position="6"/>
        <end position="25"/>
    </location>
</feature>
<reference evidence="11" key="1">
    <citation type="journal article" date="2019" name="Int. J. Syst. Evol. Microbiol.">
        <title>The Global Catalogue of Microorganisms (GCM) 10K type strain sequencing project: providing services to taxonomists for standard genome sequencing and annotation.</title>
        <authorList>
            <consortium name="The Broad Institute Genomics Platform"/>
            <consortium name="The Broad Institute Genome Sequencing Center for Infectious Disease"/>
            <person name="Wu L."/>
            <person name="Ma J."/>
        </authorList>
    </citation>
    <scope>NUCLEOTIDE SEQUENCE [LARGE SCALE GENOMIC DNA]</scope>
    <source>
        <strain evidence="11">KCTC 22437</strain>
    </source>
</reference>
<accession>A0ABW5YBF8</accession>
<feature type="transmembrane region" description="Helical" evidence="8">
    <location>
        <begin position="132"/>
        <end position="149"/>
    </location>
</feature>
<keyword evidence="4" id="KW-0125">Carotenoid biosynthesis</keyword>